<sequence>MNEGSLNVSDVSENKATGTSNKLKVPFRLSKRSNTQDLREIGNNSLELSGKFPKKMRDFKIMRNKPPRLFQALRSTSGMFYVVQNTTNSPFHKDGMKFPSFSGGRRASVDVHVVNPEAIKIEPDTAANINSNSDSKEPLNDIKQKIDLIETCQNNMENVEMAGSSKDTVVETENQTNTKENLELTMDSENNLENLETSLNCVDNTEKNMSENVESTVKDENKQNCTENNIEILEASVQDNTDKNTNDNLDSTIKCENEDNIPKNTVMEIENQKNTEENLESSMKYENCSSAKENLESNIVFENDQSDTAKNTNETTINCETNNNVSSENDVKPIINNVLFENSCVTENGDGILMIDDDSKEIDDMKGVNKASLDEKEELVKPEKVENLSNNNNIICKNEDNIGNEDIKNDDNSKMEENSIELSNDSNILITVEEVDNVSLRNENSMEGNENKLSDNLLNASEISVDYESDSSYKSVRRSSRSTLDKSRAAVLNCLKSKRNKKSKNVGGTDSQDVTEDENTMESCDTSEKLKNDEVDKKIDDTFSNEDEIIKSDVKICNVDASMKGSSSESFDSEKGTELIVAKEREINITVSDIDNCAASDISDFTIVDSTASNDGGMNEKTDGNKTETEKICLKNETDIKTQIGIEPSVFYSKNITDIKTIPDVYEFVEEDDSEEMKNTEVIEESNFEENGGENKCFDGGVEKNEGIEEKLVLGDESSLVSSEGAKDEKKEGGIEELYEDGNCDEPMDINSGSSESSLKEVDTGKNAVEEVSPEEQAIKESVLSALGLQPLRSSQASTSGGTCARSTISSSYTGTLKTIIKLQRSSPEKRKSSLKLVLKHGKAQSSTDCAGDQNEDGSEDSVDDKDDNIKYSISKEDGSKDNFGFGNRKTLKTSYSYRYFDINNKPQIIPEKSYAAEPQTSENKDDKTSGTKQSANLVIPEKSSSFSIHPGRLCSDVCSYCFGKFGSLDTPCHVAQLKNHERQHRILQLESHLTADSCLCDACYRHVDRKANCPSYKPNKKRQHQRTNSSQVKTQCCVQGCSQTAHHHVRRKWLIKLKRSIAKKVPIDMEKMPQHLPFPLCSKHYSWVDYFMVCGICKRRLTRNHMYPLGPEVHELNTALSSDGIPVRLSDKLFLCKLCRYFASVRLKCKDISQLTGNQQMFFQSYRK</sequence>
<feature type="region of interest" description="Disordered" evidence="1">
    <location>
        <begin position="911"/>
        <end position="934"/>
    </location>
</feature>
<evidence type="ECO:0000313" key="2">
    <source>
        <dbReference type="EMBL" id="KAJ9596475.1"/>
    </source>
</evidence>
<keyword evidence="3" id="KW-1185">Reference proteome</keyword>
<comment type="caution">
    <text evidence="2">The sequence shown here is derived from an EMBL/GenBank/DDBJ whole genome shotgun (WGS) entry which is preliminary data.</text>
</comment>
<feature type="region of interest" description="Disordered" evidence="1">
    <location>
        <begin position="501"/>
        <end position="527"/>
    </location>
</feature>
<gene>
    <name evidence="2" type="ORF">L9F63_012514</name>
</gene>
<feature type="non-terminal residue" evidence="2">
    <location>
        <position position="1169"/>
    </location>
</feature>
<accession>A0AAD8AD29</accession>
<feature type="region of interest" description="Disordered" evidence="1">
    <location>
        <begin position="831"/>
        <end position="874"/>
    </location>
</feature>
<reference evidence="2" key="2">
    <citation type="submission" date="2023-05" db="EMBL/GenBank/DDBJ databases">
        <authorList>
            <person name="Fouks B."/>
        </authorList>
    </citation>
    <scope>NUCLEOTIDE SEQUENCE</scope>
    <source>
        <strain evidence="2">Stay&amp;Tobe</strain>
        <tissue evidence="2">Testes</tissue>
    </source>
</reference>
<organism evidence="2 3">
    <name type="scientific">Diploptera punctata</name>
    <name type="common">Pacific beetle cockroach</name>
    <dbReference type="NCBI Taxonomy" id="6984"/>
    <lineage>
        <taxon>Eukaryota</taxon>
        <taxon>Metazoa</taxon>
        <taxon>Ecdysozoa</taxon>
        <taxon>Arthropoda</taxon>
        <taxon>Hexapoda</taxon>
        <taxon>Insecta</taxon>
        <taxon>Pterygota</taxon>
        <taxon>Neoptera</taxon>
        <taxon>Polyneoptera</taxon>
        <taxon>Dictyoptera</taxon>
        <taxon>Blattodea</taxon>
        <taxon>Blaberoidea</taxon>
        <taxon>Blaberidae</taxon>
        <taxon>Diplopterinae</taxon>
        <taxon>Diploptera</taxon>
    </lineage>
</organism>
<dbReference type="EMBL" id="JASPKZ010001987">
    <property type="protein sequence ID" value="KAJ9596475.1"/>
    <property type="molecule type" value="Genomic_DNA"/>
</dbReference>
<dbReference type="AlphaFoldDB" id="A0AAD8AD29"/>
<feature type="compositionally biased region" description="Acidic residues" evidence="1">
    <location>
        <begin position="854"/>
        <end position="867"/>
    </location>
</feature>
<evidence type="ECO:0000256" key="1">
    <source>
        <dbReference type="SAM" id="MobiDB-lite"/>
    </source>
</evidence>
<feature type="region of interest" description="Disordered" evidence="1">
    <location>
        <begin position="745"/>
        <end position="777"/>
    </location>
</feature>
<proteinExistence type="predicted"/>
<dbReference type="Proteomes" id="UP001233999">
    <property type="component" value="Unassembled WGS sequence"/>
</dbReference>
<evidence type="ECO:0000313" key="3">
    <source>
        <dbReference type="Proteomes" id="UP001233999"/>
    </source>
</evidence>
<reference evidence="2" key="1">
    <citation type="journal article" date="2023" name="IScience">
        <title>Live-bearing cockroach genome reveals convergent evolutionary mechanisms linked to viviparity in insects and beyond.</title>
        <authorList>
            <person name="Fouks B."/>
            <person name="Harrison M.C."/>
            <person name="Mikhailova A.A."/>
            <person name="Marchal E."/>
            <person name="English S."/>
            <person name="Carruthers M."/>
            <person name="Jennings E.C."/>
            <person name="Chiamaka E.L."/>
            <person name="Frigard R.A."/>
            <person name="Pippel M."/>
            <person name="Attardo G.M."/>
            <person name="Benoit J.B."/>
            <person name="Bornberg-Bauer E."/>
            <person name="Tobe S.S."/>
        </authorList>
    </citation>
    <scope>NUCLEOTIDE SEQUENCE</scope>
    <source>
        <strain evidence="2">Stay&amp;Tobe</strain>
    </source>
</reference>
<protein>
    <submittedName>
        <fullName evidence="2">Uncharacterized protein</fullName>
    </submittedName>
</protein>
<name>A0AAD8AD29_DIPPU</name>